<accession>A0ABT7CIP4</accession>
<gene>
    <name evidence="1" type="ORF">QNI19_11745</name>
</gene>
<name>A0ABT7CIP4_9BACT</name>
<proteinExistence type="predicted"/>
<sequence>MKYIIWIISIGMLAVSCSSKQKENKSITFDTVQGYKSVDTNLYAKIDKHKLTKEILIDSSISVEVYKNDNIDIEDIVLIKSVSKLEHKFHLRNVKGIKTLDSGQLHLVYFSINPIYTKEDWMILVFEKGAKLYKVITARKEDYLTGSSYELSSFLNVNKNKLEVLFKGKDVGGKIFNYKEILPIQSILSVNTLNRGLTTSYHLDKNTLLEMRNIDLITKKELVYEDGMIKEF</sequence>
<comment type="caution">
    <text evidence="1">The sequence shown here is derived from an EMBL/GenBank/DDBJ whole genome shotgun (WGS) entry which is preliminary data.</text>
</comment>
<dbReference type="Proteomes" id="UP001228581">
    <property type="component" value="Unassembled WGS sequence"/>
</dbReference>
<dbReference type="RefSeq" id="WP_313995927.1">
    <property type="nucleotide sequence ID" value="NZ_JASJOR010000011.1"/>
</dbReference>
<reference evidence="1 2" key="1">
    <citation type="submission" date="2023-05" db="EMBL/GenBank/DDBJ databases">
        <authorList>
            <person name="Zhang X."/>
        </authorList>
    </citation>
    <scope>NUCLEOTIDE SEQUENCE [LARGE SCALE GENOMIC DNA]</scope>
    <source>
        <strain evidence="1 2">DM2B3-1</strain>
    </source>
</reference>
<dbReference type="PROSITE" id="PS51257">
    <property type="entry name" value="PROKAR_LIPOPROTEIN"/>
    <property type="match status" value="1"/>
</dbReference>
<evidence type="ECO:0000313" key="1">
    <source>
        <dbReference type="EMBL" id="MDJ1493607.1"/>
    </source>
</evidence>
<organism evidence="1 2">
    <name type="scientific">Xanthocytophaga flava</name>
    <dbReference type="NCBI Taxonomy" id="3048013"/>
    <lineage>
        <taxon>Bacteria</taxon>
        <taxon>Pseudomonadati</taxon>
        <taxon>Bacteroidota</taxon>
        <taxon>Cytophagia</taxon>
        <taxon>Cytophagales</taxon>
        <taxon>Rhodocytophagaceae</taxon>
        <taxon>Xanthocytophaga</taxon>
    </lineage>
</organism>
<evidence type="ECO:0008006" key="3">
    <source>
        <dbReference type="Google" id="ProtNLM"/>
    </source>
</evidence>
<evidence type="ECO:0000313" key="2">
    <source>
        <dbReference type="Proteomes" id="UP001228581"/>
    </source>
</evidence>
<dbReference type="EMBL" id="JASJOT010000006">
    <property type="protein sequence ID" value="MDJ1493607.1"/>
    <property type="molecule type" value="Genomic_DNA"/>
</dbReference>
<protein>
    <recommendedName>
        <fullName evidence="3">DUF4292 domain-containing protein</fullName>
    </recommendedName>
</protein>
<keyword evidence="2" id="KW-1185">Reference proteome</keyword>